<dbReference type="KEGG" id="bsd:BLASA_1084"/>
<dbReference type="HOGENOM" id="CLU_1755308_0_0_11"/>
<gene>
    <name evidence="2" type="ordered locus">BLASA_1084</name>
</gene>
<evidence type="ECO:0000313" key="3">
    <source>
        <dbReference type="Proteomes" id="UP000007517"/>
    </source>
</evidence>
<keyword evidence="3" id="KW-1185">Reference proteome</keyword>
<dbReference type="OrthoDB" id="5196195at2"/>
<reference evidence="2 3" key="1">
    <citation type="journal article" date="2012" name="J. Bacteriol.">
        <title>Genome Sequence of Blastococcus saxobsidens DD2, a Stone-Inhabiting Bacterium.</title>
        <authorList>
            <person name="Chouaia B."/>
            <person name="Crotti E."/>
            <person name="Brusetti L."/>
            <person name="Daffonchio D."/>
            <person name="Essoussi I."/>
            <person name="Nouioui I."/>
            <person name="Sbissi I."/>
            <person name="Ghodhbane-Gtari F."/>
            <person name="Gtari M."/>
            <person name="Vacherie B."/>
            <person name="Barbe V."/>
            <person name="Medigue C."/>
            <person name="Gury J."/>
            <person name="Pujic P."/>
            <person name="Normand P."/>
        </authorList>
    </citation>
    <scope>NUCLEOTIDE SEQUENCE [LARGE SCALE GENOMIC DNA]</scope>
    <source>
        <strain evidence="2 3">DD2</strain>
    </source>
</reference>
<proteinExistence type="predicted"/>
<protein>
    <recommendedName>
        <fullName evidence="4">YbjN domain-containing protein</fullName>
    </recommendedName>
</protein>
<sequence length="148" mass="16186">MNAQGPSDHVRELVESFLAANDLRSAVGVTYGRTSDGDDLISIQPRAEGAADLVLRITVHGRRYTVYVFVAGETRPIEIAGPINVNADPPRRSADEDLLEVLQLVVKGEVFDEVDEEGSVLGTDVPDPRTAGGSVESTEHRRWYKPWS</sequence>
<dbReference type="RefSeq" id="WP_014374934.1">
    <property type="nucleotide sequence ID" value="NC_016943.1"/>
</dbReference>
<organism evidence="2 3">
    <name type="scientific">Blastococcus saxobsidens (strain DD2)</name>
    <dbReference type="NCBI Taxonomy" id="1146883"/>
    <lineage>
        <taxon>Bacteria</taxon>
        <taxon>Bacillati</taxon>
        <taxon>Actinomycetota</taxon>
        <taxon>Actinomycetes</taxon>
        <taxon>Geodermatophilales</taxon>
        <taxon>Geodermatophilaceae</taxon>
        <taxon>Blastococcus</taxon>
    </lineage>
</organism>
<dbReference type="AlphaFoldDB" id="H6RVF3"/>
<accession>H6RVF3</accession>
<evidence type="ECO:0008006" key="4">
    <source>
        <dbReference type="Google" id="ProtNLM"/>
    </source>
</evidence>
<dbReference type="EMBL" id="FO117623">
    <property type="protein sequence ID" value="CCG02030.1"/>
    <property type="molecule type" value="Genomic_DNA"/>
</dbReference>
<dbReference type="Proteomes" id="UP000007517">
    <property type="component" value="Chromosome"/>
</dbReference>
<evidence type="ECO:0000256" key="1">
    <source>
        <dbReference type="SAM" id="MobiDB-lite"/>
    </source>
</evidence>
<evidence type="ECO:0000313" key="2">
    <source>
        <dbReference type="EMBL" id="CCG02030.1"/>
    </source>
</evidence>
<reference evidence="3" key="2">
    <citation type="submission" date="2012-02" db="EMBL/GenBank/DDBJ databases">
        <title>Complete genome sequence of Blastococcus saxobsidens strain DD2.</title>
        <authorList>
            <person name="Genoscope."/>
        </authorList>
    </citation>
    <scope>NUCLEOTIDE SEQUENCE [LARGE SCALE GENOMIC DNA]</scope>
    <source>
        <strain evidence="3">DD2</strain>
    </source>
</reference>
<feature type="region of interest" description="Disordered" evidence="1">
    <location>
        <begin position="116"/>
        <end position="148"/>
    </location>
</feature>
<name>H6RVF3_BLASD</name>